<dbReference type="AlphaFoldDB" id="A0A853BG92"/>
<feature type="domain" description="Heparan-alpha-glucosaminide N-acetyltransferase catalytic" evidence="3">
    <location>
        <begin position="81"/>
        <end position="299"/>
    </location>
</feature>
<organism evidence="4 5">
    <name type="scientific">Streptomonospora nanhaiensis</name>
    <dbReference type="NCBI Taxonomy" id="1323731"/>
    <lineage>
        <taxon>Bacteria</taxon>
        <taxon>Bacillati</taxon>
        <taxon>Actinomycetota</taxon>
        <taxon>Actinomycetes</taxon>
        <taxon>Streptosporangiales</taxon>
        <taxon>Nocardiopsidaceae</taxon>
        <taxon>Streptomonospora</taxon>
    </lineage>
</organism>
<dbReference type="EMBL" id="JACCFO010000001">
    <property type="protein sequence ID" value="NYI94359.1"/>
    <property type="molecule type" value="Genomic_DNA"/>
</dbReference>
<feature type="transmembrane region" description="Helical" evidence="2">
    <location>
        <begin position="253"/>
        <end position="274"/>
    </location>
</feature>
<feature type="compositionally biased region" description="Basic and acidic residues" evidence="1">
    <location>
        <begin position="12"/>
        <end position="25"/>
    </location>
</feature>
<keyword evidence="2" id="KW-0812">Transmembrane</keyword>
<evidence type="ECO:0000313" key="4">
    <source>
        <dbReference type="EMBL" id="NYI94359.1"/>
    </source>
</evidence>
<sequence>MSNSTSTSPGDRAADDTPPHGHSPADQDVPTAAPLPPAPGATTPHNTAPPPAQPRPQPPPRRTTPTRTPPATTPTRPAPPRLHGIDLARGLAVLGMFVIHVGIGWTLADGTNPLTDLVSGRAAALFALLAGVSIALISGGSTPATGHTMGIALWRVLIRGLAMLPLGVALTMLDTPIAVILAYYAVYFVLAVPLIDERWRIVAGCAAALALAGPLASFWLRRMIDQGPLRDAAAAVNTYDPLVALSGSGVIDLLLTGSYPALTWLPYVLAGLAIGRLDLRSTRVRAALTATGTALAALAYTASWAAMDLMGGRQRLDATYNAAAMADHGGHPDTASAFATGFTGTIPTHDWVWLLTALPHSGTPLEILGAGGTAIAVLGLCLLLGDLLRIVCYPIAAVGALALTVYVAHVLLLWAAETALLDATPLAFLTADLAATVLWGSLILSTLWRLLLGRGPLERPLHAISTWAATRIP</sequence>
<evidence type="ECO:0000256" key="1">
    <source>
        <dbReference type="SAM" id="MobiDB-lite"/>
    </source>
</evidence>
<feature type="transmembrane region" description="Helical" evidence="2">
    <location>
        <begin position="426"/>
        <end position="451"/>
    </location>
</feature>
<feature type="transmembrane region" description="Helical" evidence="2">
    <location>
        <begin position="152"/>
        <end position="170"/>
    </location>
</feature>
<comment type="caution">
    <text evidence="4">The sequence shown here is derived from an EMBL/GenBank/DDBJ whole genome shotgun (WGS) entry which is preliminary data.</text>
</comment>
<feature type="transmembrane region" description="Helical" evidence="2">
    <location>
        <begin position="367"/>
        <end position="384"/>
    </location>
</feature>
<feature type="region of interest" description="Disordered" evidence="1">
    <location>
        <begin position="1"/>
        <end position="83"/>
    </location>
</feature>
<feature type="transmembrane region" description="Helical" evidence="2">
    <location>
        <begin position="391"/>
        <end position="414"/>
    </location>
</feature>
<dbReference type="Pfam" id="PF07786">
    <property type="entry name" value="HGSNAT_cat"/>
    <property type="match status" value="1"/>
</dbReference>
<feature type="transmembrane region" description="Helical" evidence="2">
    <location>
        <begin position="286"/>
        <end position="307"/>
    </location>
</feature>
<accession>A0A853BG92</accession>
<feature type="transmembrane region" description="Helical" evidence="2">
    <location>
        <begin position="176"/>
        <end position="194"/>
    </location>
</feature>
<reference evidence="4 5" key="1">
    <citation type="submission" date="2020-07" db="EMBL/GenBank/DDBJ databases">
        <title>Sequencing the genomes of 1000 actinobacteria strains.</title>
        <authorList>
            <person name="Klenk H.-P."/>
        </authorList>
    </citation>
    <scope>NUCLEOTIDE SEQUENCE [LARGE SCALE GENOMIC DNA]</scope>
    <source>
        <strain evidence="4 5">DSM 45927</strain>
    </source>
</reference>
<evidence type="ECO:0000259" key="3">
    <source>
        <dbReference type="Pfam" id="PF07786"/>
    </source>
</evidence>
<feature type="transmembrane region" description="Helical" evidence="2">
    <location>
        <begin position="90"/>
        <end position="108"/>
    </location>
</feature>
<dbReference type="Proteomes" id="UP000575985">
    <property type="component" value="Unassembled WGS sequence"/>
</dbReference>
<keyword evidence="2" id="KW-1133">Transmembrane helix</keyword>
<evidence type="ECO:0000256" key="2">
    <source>
        <dbReference type="SAM" id="Phobius"/>
    </source>
</evidence>
<dbReference type="InterPro" id="IPR012429">
    <property type="entry name" value="HGSNAT_cat"/>
</dbReference>
<dbReference type="RefSeq" id="WP_179766018.1">
    <property type="nucleotide sequence ID" value="NZ_JACCFO010000001.1"/>
</dbReference>
<evidence type="ECO:0000313" key="5">
    <source>
        <dbReference type="Proteomes" id="UP000575985"/>
    </source>
</evidence>
<name>A0A853BG92_9ACTN</name>
<feature type="transmembrane region" description="Helical" evidence="2">
    <location>
        <begin position="120"/>
        <end position="140"/>
    </location>
</feature>
<keyword evidence="5" id="KW-1185">Reference proteome</keyword>
<feature type="transmembrane region" description="Helical" evidence="2">
    <location>
        <begin position="201"/>
        <end position="220"/>
    </location>
</feature>
<keyword evidence="2" id="KW-0472">Membrane</keyword>
<protein>
    <submittedName>
        <fullName evidence="4">Putative membrane protein</fullName>
    </submittedName>
</protein>
<proteinExistence type="predicted"/>
<feature type="compositionally biased region" description="Pro residues" evidence="1">
    <location>
        <begin position="47"/>
        <end position="80"/>
    </location>
</feature>
<gene>
    <name evidence="4" type="ORF">HNR12_000636</name>
</gene>